<dbReference type="GO" id="GO:0051213">
    <property type="term" value="F:dioxygenase activity"/>
    <property type="evidence" value="ECO:0007669"/>
    <property type="project" value="UniProtKB-KW"/>
</dbReference>
<accession>C0QKX8</accession>
<dbReference type="Pfam" id="PF01875">
    <property type="entry name" value="Memo"/>
    <property type="match status" value="1"/>
</dbReference>
<evidence type="ECO:0000313" key="3">
    <source>
        <dbReference type="Proteomes" id="UP000000442"/>
    </source>
</evidence>
<dbReference type="EMBL" id="CP001087">
    <property type="protein sequence ID" value="ACN16218.1"/>
    <property type="molecule type" value="Genomic_DNA"/>
</dbReference>
<dbReference type="STRING" id="177437.HRM2_31350"/>
<dbReference type="CDD" id="cd07361">
    <property type="entry name" value="MEMO_like"/>
    <property type="match status" value="1"/>
</dbReference>
<dbReference type="AlphaFoldDB" id="C0QKX8"/>
<dbReference type="InterPro" id="IPR002737">
    <property type="entry name" value="MEMO1_fam"/>
</dbReference>
<dbReference type="KEGG" id="dat:HRM2_31350"/>
<organism evidence="2 3">
    <name type="scientific">Desulforapulum autotrophicum (strain ATCC 43914 / DSM 3382 / VKM B-1955 / HRM2)</name>
    <name type="common">Desulfobacterium autotrophicum</name>
    <dbReference type="NCBI Taxonomy" id="177437"/>
    <lineage>
        <taxon>Bacteria</taxon>
        <taxon>Pseudomonadati</taxon>
        <taxon>Thermodesulfobacteriota</taxon>
        <taxon>Desulfobacteria</taxon>
        <taxon>Desulfobacterales</taxon>
        <taxon>Desulfobacteraceae</taxon>
        <taxon>Desulforapulum</taxon>
    </lineage>
</organism>
<dbReference type="eggNOG" id="COG1355">
    <property type="taxonomic scope" value="Bacteria"/>
</dbReference>
<evidence type="ECO:0000256" key="1">
    <source>
        <dbReference type="ARBA" id="ARBA00006315"/>
    </source>
</evidence>
<sequence length="324" mass="34156">MAHLKGELKNLAVYLTKVYLTKVYLTKEGVVERKDAAFKGAWYPADGQACEREIVRFLNERTGTLTGDYVGGIVPHAGWVFSGSIACRVIASLAGTGSGGAHGKVDLVLLFGHHMHPLDAPLVMGRGAWETPFGDLVVHQGVAGALAKAVGATTLGPDAFPDENTIELQLPFVKYFFPDAAIVPMGVPPSAHAERIGILAVEAALKSGLSLRVIGSTDMTHYGPNYGFSPAGKGQAALDWVKNTNDSRAIKAMVEMDVDTILAQGLEHHNLCCPGAVVAAVDAARAMGASRGVALDYTTSHETSPGSSFVGYSGILFERVPSVR</sequence>
<reference evidence="2 3" key="1">
    <citation type="journal article" date="2009" name="Environ. Microbiol.">
        <title>Genome sequence of Desulfobacterium autotrophicum HRM2, a marine sulfate reducer oxidizing organic carbon completely to carbon dioxide.</title>
        <authorList>
            <person name="Strittmatter A.W."/>
            <person name="Liesegang H."/>
            <person name="Rabus R."/>
            <person name="Decker I."/>
            <person name="Amann J."/>
            <person name="Andres S."/>
            <person name="Henne A."/>
            <person name="Fricke W.F."/>
            <person name="Martinez-Arias R."/>
            <person name="Bartels D."/>
            <person name="Goesmann A."/>
            <person name="Krause L."/>
            <person name="Puehler A."/>
            <person name="Klenk H.P."/>
            <person name="Richter M."/>
            <person name="Schuler M."/>
            <person name="Gloeckner F.O."/>
            <person name="Meyerdierks A."/>
            <person name="Gottschalk G."/>
            <person name="Amann R."/>
        </authorList>
    </citation>
    <scope>NUCLEOTIDE SEQUENCE [LARGE SCALE GENOMIC DNA]</scope>
    <source>
        <strain evidence="3">ATCC 43914 / DSM 3382 / HRM2</strain>
    </source>
</reference>
<keyword evidence="3" id="KW-1185">Reference proteome</keyword>
<comment type="similarity">
    <text evidence="1">Belongs to the MEMO1 family.</text>
</comment>
<proteinExistence type="inferred from homology"/>
<name>C0QKX8_DESAH</name>
<dbReference type="PANTHER" id="PTHR11060">
    <property type="entry name" value="PROTEIN MEMO1"/>
    <property type="match status" value="1"/>
</dbReference>
<dbReference type="NCBIfam" id="TIGR04336">
    <property type="entry name" value="AmmeMemoSam_B"/>
    <property type="match status" value="1"/>
</dbReference>
<dbReference type="HOGENOM" id="CLU_038085_2_0_7"/>
<keyword evidence="2" id="KW-0560">Oxidoreductase</keyword>
<gene>
    <name evidence="2" type="ordered locus">HRM2_31350</name>
</gene>
<dbReference type="Gene3D" id="3.40.830.10">
    <property type="entry name" value="LigB-like"/>
    <property type="match status" value="1"/>
</dbReference>
<dbReference type="Proteomes" id="UP000000442">
    <property type="component" value="Chromosome"/>
</dbReference>
<evidence type="ECO:0000313" key="2">
    <source>
        <dbReference type="EMBL" id="ACN16218.1"/>
    </source>
</evidence>
<keyword evidence="2" id="KW-0223">Dioxygenase</keyword>
<dbReference type="PANTHER" id="PTHR11060:SF0">
    <property type="entry name" value="PROTEIN MEMO1"/>
    <property type="match status" value="1"/>
</dbReference>
<protein>
    <submittedName>
        <fullName evidence="2">Dioxygenase</fullName>
    </submittedName>
</protein>